<comment type="caution">
    <text evidence="10">The sequence shown here is derived from an EMBL/GenBank/DDBJ whole genome shotgun (WGS) entry which is preliminary data.</text>
</comment>
<evidence type="ECO:0000256" key="6">
    <source>
        <dbReference type="ARBA" id="ARBA00022989"/>
    </source>
</evidence>
<feature type="transmembrane region" description="Helical" evidence="8">
    <location>
        <begin position="12"/>
        <end position="30"/>
    </location>
</feature>
<feature type="transmembrane region" description="Helical" evidence="8">
    <location>
        <begin position="199"/>
        <end position="224"/>
    </location>
</feature>
<evidence type="ECO:0000256" key="3">
    <source>
        <dbReference type="ARBA" id="ARBA00022692"/>
    </source>
</evidence>
<keyword evidence="6 8" id="KW-1133">Transmembrane helix</keyword>
<comment type="similarity">
    <text evidence="8 9">Belongs to the MurJ/MviN family.</text>
</comment>
<name>M1X2U6_9NOST</name>
<keyword evidence="2 8" id="KW-1003">Cell membrane</keyword>
<evidence type="ECO:0000256" key="7">
    <source>
        <dbReference type="ARBA" id="ARBA00023136"/>
    </source>
</evidence>
<evidence type="ECO:0000256" key="5">
    <source>
        <dbReference type="ARBA" id="ARBA00022984"/>
    </source>
</evidence>
<evidence type="ECO:0000256" key="1">
    <source>
        <dbReference type="ARBA" id="ARBA00004651"/>
    </source>
</evidence>
<organism evidence="10 11">
    <name type="scientific">Richelia intracellularis HH01</name>
    <dbReference type="NCBI Taxonomy" id="1165094"/>
    <lineage>
        <taxon>Bacteria</taxon>
        <taxon>Bacillati</taxon>
        <taxon>Cyanobacteriota</taxon>
        <taxon>Cyanophyceae</taxon>
        <taxon>Nostocales</taxon>
        <taxon>Nostocaceae</taxon>
        <taxon>Richelia</taxon>
    </lineage>
</organism>
<evidence type="ECO:0000256" key="8">
    <source>
        <dbReference type="HAMAP-Rule" id="MF_02078"/>
    </source>
</evidence>
<feature type="transmembrane region" description="Helical" evidence="8">
    <location>
        <begin position="495"/>
        <end position="519"/>
    </location>
</feature>
<dbReference type="UniPathway" id="UPA00219"/>
<feature type="transmembrane region" description="Helical" evidence="8">
    <location>
        <begin position="461"/>
        <end position="483"/>
    </location>
</feature>
<evidence type="ECO:0000313" key="11">
    <source>
        <dbReference type="Proteomes" id="UP000053051"/>
    </source>
</evidence>
<comment type="function">
    <text evidence="8 9">Involved in peptidoglycan biosynthesis. Transports lipid-linked peptidoglycan precursors from the inner to the outer leaflet of the cytoplasmic membrane.</text>
</comment>
<dbReference type="HAMAP" id="MF_02078">
    <property type="entry name" value="MurJ_MviN"/>
    <property type="match status" value="1"/>
</dbReference>
<evidence type="ECO:0000313" key="10">
    <source>
        <dbReference type="EMBL" id="CCH67440.1"/>
    </source>
</evidence>
<keyword evidence="7 8" id="KW-0472">Membrane</keyword>
<dbReference type="PANTHER" id="PTHR43486">
    <property type="entry name" value="LIPID II FLIPPASE MURJ-RELATED"/>
    <property type="match status" value="1"/>
</dbReference>
<dbReference type="GO" id="GO:0015648">
    <property type="term" value="F:lipid-linked peptidoglycan transporter activity"/>
    <property type="evidence" value="ECO:0007669"/>
    <property type="project" value="UniProtKB-UniRule"/>
</dbReference>
<dbReference type="CDD" id="cd13123">
    <property type="entry name" value="MATE_MurJ_like"/>
    <property type="match status" value="1"/>
</dbReference>
<feature type="transmembrane region" description="Helical" evidence="8">
    <location>
        <begin position="331"/>
        <end position="357"/>
    </location>
</feature>
<dbReference type="STRING" id="1165094.RINTHH_12850"/>
<feature type="transmembrane region" description="Helical" evidence="8">
    <location>
        <begin position="266"/>
        <end position="286"/>
    </location>
</feature>
<feature type="transmembrane region" description="Helical" evidence="8">
    <location>
        <begin position="50"/>
        <end position="76"/>
    </location>
</feature>
<dbReference type="NCBIfam" id="TIGR01695">
    <property type="entry name" value="murJ_mviN"/>
    <property type="match status" value="1"/>
</dbReference>
<dbReference type="InterPro" id="IPR004268">
    <property type="entry name" value="MurJ"/>
</dbReference>
<dbReference type="AlphaFoldDB" id="M1X2U6"/>
<reference evidence="11" key="2">
    <citation type="submission" date="2016-01" db="EMBL/GenBank/DDBJ databases">
        <title>Diatom-associated endosymboitic cyanobacterium lacks core nitrogen metabolism enzymes.</title>
        <authorList>
            <person name="Hilton J.A."/>
            <person name="Foster R.A."/>
            <person name="Tripp H.J."/>
            <person name="Carter B.J."/>
            <person name="Zehr J.P."/>
            <person name="Villareal T.A."/>
        </authorList>
    </citation>
    <scope>NUCLEOTIDE SEQUENCE [LARGE SCALE GENOMIC DNA]</scope>
    <source>
        <strain evidence="11">HH01</strain>
    </source>
</reference>
<protein>
    <recommendedName>
        <fullName evidence="8">Probable lipid II flippase MurJ</fullName>
    </recommendedName>
</protein>
<accession>M1X2U6</accession>
<feature type="transmembrane region" description="Helical" evidence="8">
    <location>
        <begin position="402"/>
        <end position="421"/>
    </location>
</feature>
<comment type="pathway">
    <text evidence="8">Cell wall biogenesis; peptidoglycan biosynthesis.</text>
</comment>
<gene>
    <name evidence="8" type="primary">murJ</name>
    <name evidence="10" type="ORF">RINTHH_12850</name>
</gene>
<feature type="transmembrane region" description="Helical" evidence="8">
    <location>
        <begin position="165"/>
        <end position="187"/>
    </location>
</feature>
<comment type="subcellular location">
    <subcellularLocation>
        <location evidence="1 8">Cell membrane</location>
        <topology evidence="1 8">Multi-pass membrane protein</topology>
    </subcellularLocation>
</comment>
<sequence length="538" mass="57620">MTQQKTPRSMVGIAGIVAAATLISKIFGFVRQLVVAAAFGLGPSADAFNYAYTIPGFLLVLLGGINGPFYSAIISVLSKQNDKKSSPFVETVTILVGGVLIIVAITIAVFAPQFIDIFAPGLRTPEKEIVRVIAIHQLRIMSPIAVLAGFIGISFGVLNANNQFWLPSISPLFSSISVILGVGIFFLQADNQTSNPEYLVQGGIVLAISTVAGATLQFIVQVLAQIKAGILSQLSLRVDFHQPEVKNTMKIMLPATFSSGMLHINLYTDLFFASLIPVNGVAAGLANAGLLVQTPLGIISNVILVPLLPLFSQLTDIQYRQELKLRIRQGLILSAFTMLPLGALMVALSLPIVQVIYERGAFDYKDSVLVSSLLIVNGIGMFVYLGRDVLVRVFYALGDGQTPFCISMVNIGLNIIFDYIFVNTLGAPGLVLATLGVNCNSVFLLLFILNRKLNGLPIMEWSLPILGLAGASVVAGVTSFATLQLCQIFLGNHGLITLLLQLVISSSVGLCLFGIITAIMKVPEVNIFATKLLQHFVK</sequence>
<dbReference type="GO" id="GO:0008360">
    <property type="term" value="P:regulation of cell shape"/>
    <property type="evidence" value="ECO:0007669"/>
    <property type="project" value="UniProtKB-UniRule"/>
</dbReference>
<evidence type="ECO:0000256" key="2">
    <source>
        <dbReference type="ARBA" id="ARBA00022475"/>
    </source>
</evidence>
<feature type="transmembrane region" description="Helical" evidence="8">
    <location>
        <begin position="88"/>
        <end position="115"/>
    </location>
</feature>
<dbReference type="EMBL" id="CAIY01000044">
    <property type="protein sequence ID" value="CCH67440.1"/>
    <property type="molecule type" value="Genomic_DNA"/>
</dbReference>
<feature type="transmembrane region" description="Helical" evidence="8">
    <location>
        <begin position="369"/>
        <end position="390"/>
    </location>
</feature>
<dbReference type="GO" id="GO:0071555">
    <property type="term" value="P:cell wall organization"/>
    <property type="evidence" value="ECO:0007669"/>
    <property type="project" value="UniProtKB-UniRule"/>
</dbReference>
<dbReference type="Pfam" id="PF03023">
    <property type="entry name" value="MurJ"/>
    <property type="match status" value="1"/>
</dbReference>
<feature type="transmembrane region" description="Helical" evidence="8">
    <location>
        <begin position="292"/>
        <end position="311"/>
    </location>
</feature>
<dbReference type="GO" id="GO:0009252">
    <property type="term" value="P:peptidoglycan biosynthetic process"/>
    <property type="evidence" value="ECO:0007669"/>
    <property type="project" value="UniProtKB-UniRule"/>
</dbReference>
<reference evidence="10 11" key="1">
    <citation type="submission" date="2012-05" db="EMBL/GenBank/DDBJ databases">
        <authorList>
            <person name="Hilton J."/>
        </authorList>
    </citation>
    <scope>NUCLEOTIDE SEQUENCE [LARGE SCALE GENOMIC DNA]</scope>
    <source>
        <strain evidence="10 11">HH01</strain>
    </source>
</reference>
<dbReference type="PANTHER" id="PTHR43486:SF1">
    <property type="entry name" value="LIPID II FLIPPASE MURJ-RELATED"/>
    <property type="match status" value="1"/>
</dbReference>
<keyword evidence="3 8" id="KW-0812">Transmembrane</keyword>
<dbReference type="GO" id="GO:0005886">
    <property type="term" value="C:plasma membrane"/>
    <property type="evidence" value="ECO:0007669"/>
    <property type="project" value="UniProtKB-SubCell"/>
</dbReference>
<evidence type="ECO:0000256" key="9">
    <source>
        <dbReference type="PIRNR" id="PIRNR002869"/>
    </source>
</evidence>
<feature type="transmembrane region" description="Helical" evidence="8">
    <location>
        <begin position="140"/>
        <end position="158"/>
    </location>
</feature>
<dbReference type="PRINTS" id="PR01806">
    <property type="entry name" value="VIRFACTRMVIN"/>
</dbReference>
<keyword evidence="5 8" id="KW-0573">Peptidoglycan synthesis</keyword>
<feature type="transmembrane region" description="Helical" evidence="8">
    <location>
        <begin position="427"/>
        <end position="449"/>
    </location>
</feature>
<keyword evidence="11" id="KW-1185">Reference proteome</keyword>
<evidence type="ECO:0000256" key="4">
    <source>
        <dbReference type="ARBA" id="ARBA00022960"/>
    </source>
</evidence>
<proteinExistence type="inferred from homology"/>
<dbReference type="PIRSF" id="PIRSF002869">
    <property type="entry name" value="MviN"/>
    <property type="match status" value="1"/>
</dbReference>
<keyword evidence="8 9" id="KW-0813">Transport</keyword>
<keyword evidence="8 9" id="KW-0961">Cell wall biogenesis/degradation</keyword>
<keyword evidence="4 8" id="KW-0133">Cell shape</keyword>
<dbReference type="Proteomes" id="UP000053051">
    <property type="component" value="Unassembled WGS sequence"/>
</dbReference>